<gene>
    <name evidence="3" type="ORF">DICVIV_11938</name>
</gene>
<protein>
    <submittedName>
        <fullName evidence="3">Uncharacterized protein</fullName>
    </submittedName>
</protein>
<proteinExistence type="predicted"/>
<dbReference type="Proteomes" id="UP000053766">
    <property type="component" value="Unassembled WGS sequence"/>
</dbReference>
<reference evidence="3 4" key="1">
    <citation type="submission" date="2013-11" db="EMBL/GenBank/DDBJ databases">
        <title>Draft genome of the bovine lungworm Dictyocaulus viviparus.</title>
        <authorList>
            <person name="Mitreva M."/>
        </authorList>
    </citation>
    <scope>NUCLEOTIDE SEQUENCE [LARGE SCALE GENOMIC DNA]</scope>
    <source>
        <strain evidence="3 4">HannoverDv2000</strain>
    </source>
</reference>
<organism evidence="3 4">
    <name type="scientific">Dictyocaulus viviparus</name>
    <name type="common">Bovine lungworm</name>
    <dbReference type="NCBI Taxonomy" id="29172"/>
    <lineage>
        <taxon>Eukaryota</taxon>
        <taxon>Metazoa</taxon>
        <taxon>Ecdysozoa</taxon>
        <taxon>Nematoda</taxon>
        <taxon>Chromadorea</taxon>
        <taxon>Rhabditida</taxon>
        <taxon>Rhabditina</taxon>
        <taxon>Rhabditomorpha</taxon>
        <taxon>Strongyloidea</taxon>
        <taxon>Metastrongylidae</taxon>
        <taxon>Dictyocaulus</taxon>
    </lineage>
</organism>
<evidence type="ECO:0000256" key="2">
    <source>
        <dbReference type="SAM" id="Phobius"/>
    </source>
</evidence>
<evidence type="ECO:0000313" key="3">
    <source>
        <dbReference type="EMBL" id="KJH42080.1"/>
    </source>
</evidence>
<feature type="transmembrane region" description="Helical" evidence="2">
    <location>
        <begin position="49"/>
        <end position="68"/>
    </location>
</feature>
<evidence type="ECO:0000313" key="4">
    <source>
        <dbReference type="Proteomes" id="UP000053766"/>
    </source>
</evidence>
<sequence>MHGLEEKKVREGTSGKYICPPLPNQINPILIDGHQTVRSLAFMNFSYRMIRYLVLAAIALTVSFAYPATGGLDVDNLSANGKKFFMDMTKQVMGVPSLKPENLAAQSFFRSFLDKYTKLDEKTKKDMEQHVPTATKIFNEAAQKYNVDPHKAFQMLSTFFENFKKGEKRRAEPRCPEDDYRHSCHNEHIQPRKRGR</sequence>
<evidence type="ECO:0000256" key="1">
    <source>
        <dbReference type="SAM" id="MobiDB-lite"/>
    </source>
</evidence>
<dbReference type="AlphaFoldDB" id="A0A0D8XBT2"/>
<feature type="region of interest" description="Disordered" evidence="1">
    <location>
        <begin position="167"/>
        <end position="196"/>
    </location>
</feature>
<feature type="compositionally biased region" description="Basic and acidic residues" evidence="1">
    <location>
        <begin position="167"/>
        <end position="190"/>
    </location>
</feature>
<name>A0A0D8XBT2_DICVI</name>
<accession>A0A0D8XBT2</accession>
<dbReference type="EMBL" id="KN716713">
    <property type="protein sequence ID" value="KJH42080.1"/>
    <property type="molecule type" value="Genomic_DNA"/>
</dbReference>
<keyword evidence="4" id="KW-1185">Reference proteome</keyword>
<keyword evidence="2" id="KW-0812">Transmembrane</keyword>
<keyword evidence="2" id="KW-0472">Membrane</keyword>
<keyword evidence="2" id="KW-1133">Transmembrane helix</keyword>
<dbReference type="OrthoDB" id="5812894at2759"/>
<reference evidence="4" key="2">
    <citation type="journal article" date="2016" name="Sci. Rep.">
        <title>Dictyocaulus viviparus genome, variome and transcriptome elucidate lungworm biology and support future intervention.</title>
        <authorList>
            <person name="McNulty S.N."/>
            <person name="Strube C."/>
            <person name="Rosa B.A."/>
            <person name="Martin J.C."/>
            <person name="Tyagi R."/>
            <person name="Choi Y.J."/>
            <person name="Wang Q."/>
            <person name="Hallsworth Pepin K."/>
            <person name="Zhang X."/>
            <person name="Ozersky P."/>
            <person name="Wilson R.K."/>
            <person name="Sternberg P.W."/>
            <person name="Gasser R.B."/>
            <person name="Mitreva M."/>
        </authorList>
    </citation>
    <scope>NUCLEOTIDE SEQUENCE [LARGE SCALE GENOMIC DNA]</scope>
    <source>
        <strain evidence="4">HannoverDv2000</strain>
    </source>
</reference>